<evidence type="ECO:0000256" key="6">
    <source>
        <dbReference type="SAM" id="Coils"/>
    </source>
</evidence>
<dbReference type="KEGG" id="uma:UMAG_05758"/>
<dbReference type="OrthoDB" id="2919105at2759"/>
<dbReference type="SUPFAM" id="SSF52467">
    <property type="entry name" value="DHS-like NAD/FAD-binding domain"/>
    <property type="match status" value="1"/>
</dbReference>
<dbReference type="GO" id="GO:0140861">
    <property type="term" value="P:DNA repair-dependent chromatin remodeling"/>
    <property type="evidence" value="ECO:0000318"/>
    <property type="project" value="GO_Central"/>
</dbReference>
<dbReference type="GO" id="GO:0005634">
    <property type="term" value="C:nucleus"/>
    <property type="evidence" value="ECO:0000318"/>
    <property type="project" value="GO_Central"/>
</dbReference>
<dbReference type="GO" id="GO:0000781">
    <property type="term" value="C:chromosome, telomeric region"/>
    <property type="evidence" value="ECO:0007669"/>
    <property type="project" value="GOC"/>
</dbReference>
<comment type="similarity">
    <text evidence="2">Belongs to the sirtuin family. Class I subfamily.</text>
</comment>
<evidence type="ECO:0000256" key="1">
    <source>
        <dbReference type="ARBA" id="ARBA00004173"/>
    </source>
</evidence>
<dbReference type="Gene3D" id="3.40.50.1220">
    <property type="entry name" value="TPP-binding domain"/>
    <property type="match status" value="2"/>
</dbReference>
<dbReference type="InterPro" id="IPR003000">
    <property type="entry name" value="Sirtuin"/>
</dbReference>
<feature type="region of interest" description="Disordered" evidence="7">
    <location>
        <begin position="783"/>
        <end position="832"/>
    </location>
</feature>
<accession>A0A0D1DSY4</accession>
<evidence type="ECO:0000256" key="5">
    <source>
        <dbReference type="PROSITE-ProRule" id="PRU00236"/>
    </source>
</evidence>
<dbReference type="PANTHER" id="PTHR11085:SF15">
    <property type="entry name" value="NAD-DEPENDENT HISTONE DEACETYLASE HST4"/>
    <property type="match status" value="1"/>
</dbReference>
<name>A0A0D1DSY4_MYCMD</name>
<reference evidence="9 10" key="1">
    <citation type="journal article" date="2006" name="Nature">
        <title>Insights from the genome of the biotrophic fungal plant pathogen Ustilago maydis.</title>
        <authorList>
            <person name="Kamper J."/>
            <person name="Kahmann R."/>
            <person name="Bolker M."/>
            <person name="Ma L.J."/>
            <person name="Brefort T."/>
            <person name="Saville B.J."/>
            <person name="Banuett F."/>
            <person name="Kronstad J.W."/>
            <person name="Gold S.E."/>
            <person name="Muller O."/>
            <person name="Perlin M.H."/>
            <person name="Wosten H.A."/>
            <person name="de Vries R."/>
            <person name="Ruiz-Herrera J."/>
            <person name="Reynaga-Pena C.G."/>
            <person name="Snetselaar K."/>
            <person name="McCann M."/>
            <person name="Perez-Martin J."/>
            <person name="Feldbrugge M."/>
            <person name="Basse C.W."/>
            <person name="Steinberg G."/>
            <person name="Ibeas J.I."/>
            <person name="Holloman W."/>
            <person name="Guzman P."/>
            <person name="Farman M."/>
            <person name="Stajich J.E."/>
            <person name="Sentandreu R."/>
            <person name="Gonzalez-Prieto J.M."/>
            <person name="Kennell J.C."/>
            <person name="Molina L."/>
            <person name="Schirawski J."/>
            <person name="Mendoza-Mendoza A."/>
            <person name="Greilinger D."/>
            <person name="Munch K."/>
            <person name="Rossel N."/>
            <person name="Scherer M."/>
            <person name="Vranes M."/>
            <person name="Ladendorf O."/>
            <person name="Vincon V."/>
            <person name="Fuchs U."/>
            <person name="Sandrock B."/>
            <person name="Meng S."/>
            <person name="Ho E.C."/>
            <person name="Cahill M.J."/>
            <person name="Boyce K.J."/>
            <person name="Klose J."/>
            <person name="Klosterman S.J."/>
            <person name="Deelstra H.J."/>
            <person name="Ortiz-Castellanos L."/>
            <person name="Li W."/>
            <person name="Sanchez-Alonso P."/>
            <person name="Schreier P.H."/>
            <person name="Hauser-Hahn I."/>
            <person name="Vaupel M."/>
            <person name="Koopmann E."/>
            <person name="Friedrich G."/>
            <person name="Voss H."/>
            <person name="Schluter T."/>
            <person name="Margolis J."/>
            <person name="Platt D."/>
            <person name="Swimmer C."/>
            <person name="Gnirke A."/>
            <person name="Chen F."/>
            <person name="Vysotskaia V."/>
            <person name="Mannhaupt G."/>
            <person name="Guldener U."/>
            <person name="Munsterkotter M."/>
            <person name="Haase D."/>
            <person name="Oesterheld M."/>
            <person name="Mewes H.W."/>
            <person name="Mauceli E.W."/>
            <person name="DeCaprio D."/>
            <person name="Wade C.M."/>
            <person name="Butler J."/>
            <person name="Young S."/>
            <person name="Jaffe D.B."/>
            <person name="Calvo S."/>
            <person name="Nusbaum C."/>
            <person name="Galagan J."/>
            <person name="Birren B.W."/>
        </authorList>
    </citation>
    <scope>NUCLEOTIDE SEQUENCE [LARGE SCALE GENOMIC DNA]</scope>
    <source>
        <strain evidence="10">DSM 14603 / FGSC 9021 / UM521</strain>
    </source>
</reference>
<proteinExistence type="inferred from homology"/>
<dbReference type="GO" id="GO:0031934">
    <property type="term" value="C:mating-type region heterochromatin"/>
    <property type="evidence" value="ECO:0000318"/>
    <property type="project" value="GO_Central"/>
</dbReference>
<dbReference type="VEuPathDB" id="FungiDB:UMAG_05758"/>
<protein>
    <recommendedName>
        <fullName evidence="8">Deacetylase sirtuin-type domain-containing protein</fullName>
    </recommendedName>
</protein>
<dbReference type="GO" id="GO:0017136">
    <property type="term" value="F:histone deacetylase activity, NAD-dependent"/>
    <property type="evidence" value="ECO:0000318"/>
    <property type="project" value="GO_Central"/>
</dbReference>
<dbReference type="Proteomes" id="UP000000561">
    <property type="component" value="Chromosome 16"/>
</dbReference>
<evidence type="ECO:0000256" key="4">
    <source>
        <dbReference type="ARBA" id="ARBA00023027"/>
    </source>
</evidence>
<dbReference type="RefSeq" id="XP_011391496.1">
    <property type="nucleotide sequence ID" value="XM_011393194.1"/>
</dbReference>
<feature type="compositionally biased region" description="Low complexity" evidence="7">
    <location>
        <begin position="73"/>
        <end position="90"/>
    </location>
</feature>
<evidence type="ECO:0000313" key="10">
    <source>
        <dbReference type="Proteomes" id="UP000000561"/>
    </source>
</evidence>
<dbReference type="PROSITE" id="PS50305">
    <property type="entry name" value="SIRTUIN"/>
    <property type="match status" value="1"/>
</dbReference>
<feature type="coiled-coil region" evidence="6">
    <location>
        <begin position="429"/>
        <end position="464"/>
    </location>
</feature>
<feature type="compositionally biased region" description="Basic and acidic residues" evidence="7">
    <location>
        <begin position="596"/>
        <end position="615"/>
    </location>
</feature>
<organism evidence="9 10">
    <name type="scientific">Mycosarcoma maydis</name>
    <name type="common">Corn smut fungus</name>
    <name type="synonym">Ustilago maydis</name>
    <dbReference type="NCBI Taxonomy" id="5270"/>
    <lineage>
        <taxon>Eukaryota</taxon>
        <taxon>Fungi</taxon>
        <taxon>Dikarya</taxon>
        <taxon>Basidiomycota</taxon>
        <taxon>Ustilaginomycotina</taxon>
        <taxon>Ustilaginomycetes</taxon>
        <taxon>Ustilaginales</taxon>
        <taxon>Ustilaginaceae</taxon>
        <taxon>Mycosarcoma</taxon>
    </lineage>
</organism>
<gene>
    <name evidence="9" type="ORF">UMAG_05758</name>
</gene>
<feature type="domain" description="Deacetylase sirtuin-type" evidence="8">
    <location>
        <begin position="112"/>
        <end position="502"/>
    </location>
</feature>
<dbReference type="GO" id="GO:0031509">
    <property type="term" value="P:subtelomeric heterochromatin formation"/>
    <property type="evidence" value="ECO:0000318"/>
    <property type="project" value="GO_Central"/>
</dbReference>
<dbReference type="GeneID" id="23565558"/>
<feature type="region of interest" description="Disordered" evidence="7">
    <location>
        <begin position="274"/>
        <end position="293"/>
    </location>
</feature>
<feature type="region of interest" description="Disordered" evidence="7">
    <location>
        <begin position="12"/>
        <end position="91"/>
    </location>
</feature>
<evidence type="ECO:0000256" key="7">
    <source>
        <dbReference type="SAM" id="MobiDB-lite"/>
    </source>
</evidence>
<feature type="compositionally biased region" description="Acidic residues" evidence="7">
    <location>
        <begin position="616"/>
        <end position="626"/>
    </location>
</feature>
<feature type="region of interest" description="Disordered" evidence="7">
    <location>
        <begin position="576"/>
        <end position="629"/>
    </location>
</feature>
<dbReference type="eggNOG" id="KOG2684">
    <property type="taxonomic scope" value="Eukaryota"/>
</dbReference>
<feature type="compositionally biased region" description="Polar residues" evidence="7">
    <location>
        <begin position="820"/>
        <end position="832"/>
    </location>
</feature>
<comment type="caution">
    <text evidence="5">Lacks conserved residue(s) required for the propagation of feature annotation.</text>
</comment>
<dbReference type="PANTHER" id="PTHR11085">
    <property type="entry name" value="NAD-DEPENDENT PROTEIN DEACYLASE SIRTUIN-5, MITOCHONDRIAL-RELATED"/>
    <property type="match status" value="1"/>
</dbReference>
<evidence type="ECO:0000259" key="8">
    <source>
        <dbReference type="PROSITE" id="PS50305"/>
    </source>
</evidence>
<dbReference type="InterPro" id="IPR026590">
    <property type="entry name" value="Ssirtuin_cat_dom"/>
</dbReference>
<keyword evidence="4" id="KW-0520">NAD</keyword>
<feature type="region of interest" description="Disordered" evidence="7">
    <location>
        <begin position="847"/>
        <end position="926"/>
    </location>
</feature>
<feature type="compositionally biased region" description="Basic residues" evidence="7">
    <location>
        <begin position="523"/>
        <end position="533"/>
    </location>
</feature>
<dbReference type="EMBL" id="CM003155">
    <property type="protein sequence ID" value="KIS66976.1"/>
    <property type="molecule type" value="Genomic_DNA"/>
</dbReference>
<keyword evidence="6" id="KW-0175">Coiled coil</keyword>
<dbReference type="Gene3D" id="3.30.1600.10">
    <property type="entry name" value="SIR2/SIRT2 'Small Domain"/>
    <property type="match status" value="1"/>
</dbReference>
<feature type="compositionally biased region" description="Low complexity" evidence="7">
    <location>
        <begin position="27"/>
        <end position="41"/>
    </location>
</feature>
<feature type="compositionally biased region" description="Polar residues" evidence="7">
    <location>
        <begin position="505"/>
        <end position="520"/>
    </location>
</feature>
<keyword evidence="3" id="KW-0808">Transferase</keyword>
<dbReference type="InterPro" id="IPR026591">
    <property type="entry name" value="Sirtuin_cat_small_dom_sf"/>
</dbReference>
<keyword evidence="10" id="KW-1185">Reference proteome</keyword>
<dbReference type="OMA" id="ACHAQDE"/>
<dbReference type="Pfam" id="PF02146">
    <property type="entry name" value="SIR2"/>
    <property type="match status" value="1"/>
</dbReference>
<feature type="compositionally biased region" description="Basic and acidic residues" evidence="7">
    <location>
        <begin position="855"/>
        <end position="867"/>
    </location>
</feature>
<dbReference type="GO" id="GO:0000183">
    <property type="term" value="P:rDNA heterochromatin formation"/>
    <property type="evidence" value="ECO:0000318"/>
    <property type="project" value="GO_Central"/>
</dbReference>
<evidence type="ECO:0000256" key="3">
    <source>
        <dbReference type="ARBA" id="ARBA00022679"/>
    </source>
</evidence>
<dbReference type="InParanoid" id="A0A0D1DSY4"/>
<evidence type="ECO:0000313" key="9">
    <source>
        <dbReference type="EMBL" id="KIS66976.1"/>
    </source>
</evidence>
<feature type="region of interest" description="Disordered" evidence="7">
    <location>
        <begin position="498"/>
        <end position="539"/>
    </location>
</feature>
<dbReference type="InterPro" id="IPR029035">
    <property type="entry name" value="DHS-like_NAD/FAD-binding_dom"/>
</dbReference>
<evidence type="ECO:0000256" key="2">
    <source>
        <dbReference type="ARBA" id="ARBA00006924"/>
    </source>
</evidence>
<dbReference type="GO" id="GO:0000122">
    <property type="term" value="P:negative regulation of transcription by RNA polymerase II"/>
    <property type="evidence" value="ECO:0000318"/>
    <property type="project" value="GO_Central"/>
</dbReference>
<dbReference type="GO" id="GO:0070403">
    <property type="term" value="F:NAD+ binding"/>
    <property type="evidence" value="ECO:0007669"/>
    <property type="project" value="InterPro"/>
</dbReference>
<comment type="subcellular location">
    <subcellularLocation>
        <location evidence="1">Mitochondrion</location>
    </subcellularLocation>
</comment>
<dbReference type="AlphaFoldDB" id="A0A0D1DSY4"/>
<sequence length="1036" mass="112411">MIVINIPVDCEVSLPPEPRPRPKLDNAAPSLQESSAASSGSITPLSGSDSSTRRLSRRVQSMAVAHLVRGDSPKPSQVVASSSPASSSTSDLKALKYDLPADITAPPFAQPSKDVDRDLARLYEAVSGARRIAVICGAGISVSAPANIPDFRSAHGLFKKLKEKHPTAGLSSGKDLFDARLFSSESTSALFYSMVAELKRLADEAEPTIFHRFLKRLDDEGRLQRVYTQNIDGLEEKAGLTFGLGEAGDSTTTVRALGKRKRLGSASFSRSKSDSHLLFSQRQQEQDKQNRPMFPRTIPLHGTLQTLTCALCNHKLMLGNTVHHKADHRDMSPFSREGSASLGHEESKHAMELLQNGEAVPCPRCQTADEVRTSNGMRSRGVGRMKVDIVLYGGQNEGAERVGQCLQRDILGLRDPNEPPVPESAAETRARERREAKEAAKLKLEIQQQQQMELKQERERAQADLSVDSEGMVDSELGTLMPAEDSKDDILARAFAEEGDGDHSVPSNAQSARSITNTERVTAAKKKATRPPRLKPLPPDLLIVAGTSLKVPGTKRIVREFAKACHAQDEWLIYSSEDEDESSTAEDGSGKKAKATRNEPNKDRRSNGPADKLDVDEGEVDEDEEPEIHNPNCPIRTILFNYDFPNPAREWEDVFDVWIQGDLQRAALSLFPRKKVDDDAPAEAKAIEQIVGSHTWDKFKDYLEEQRKLAKKEKKKATVASSCIANPGNRKGKMGRTMSAAAKMEGVGVASCTDSTPTLAATLLQTQSGKAAAAAAAAAARSKAAKARSRSESPAKKRAGTTANSGAKRTLTGANGQGLRRSNSKTSNPFLAAATSNADVEIINISDDDEEINEEERSGRSQSKQRDGGTWNKRRKEQLSAVTEVESDATIEIITISEDDDESLQRSQGKERDGGTFKRRKEQLPSSCRKTGMAAPRFKTRSLSRSVNMPESQSSQQQLMVLSENAAVGNRTTRLNVKDVAVGVKSLTVYGAISTAASVKGRPQRSLAISAAAATTPAGARSMSWTRTQSETAACL</sequence>
<dbReference type="GO" id="GO:0005739">
    <property type="term" value="C:mitochondrion"/>
    <property type="evidence" value="ECO:0007669"/>
    <property type="project" value="UniProtKB-SubCell"/>
</dbReference>
<dbReference type="STRING" id="237631.A0A0D1DSY4"/>
<dbReference type="GO" id="GO:0031508">
    <property type="term" value="P:pericentric heterochromatin formation"/>
    <property type="evidence" value="ECO:0000318"/>
    <property type="project" value="GO_Central"/>
</dbReference>
<dbReference type="InterPro" id="IPR050134">
    <property type="entry name" value="NAD-dep_sirtuin_deacylases"/>
</dbReference>